<keyword evidence="2" id="KW-1185">Reference proteome</keyword>
<dbReference type="AlphaFoldDB" id="E1X352"/>
<reference evidence="2" key="1">
    <citation type="journal article" date="2013" name="ISME J.">
        <title>A small predatory core genome in the divergent marine Bacteriovorax marinus SJ and the terrestrial Bdellovibrio bacteriovorus.</title>
        <authorList>
            <person name="Crossman L.C."/>
            <person name="Chen H."/>
            <person name="Cerdeno-Tarraga A.M."/>
            <person name="Brooks K."/>
            <person name="Quail M.A."/>
            <person name="Pineiro S.A."/>
            <person name="Hobley L."/>
            <person name="Sockett R.E."/>
            <person name="Bentley S.D."/>
            <person name="Parkhill J."/>
            <person name="Williams H.N."/>
            <person name="Stine O.C."/>
        </authorList>
    </citation>
    <scope>NUCLEOTIDE SEQUENCE [LARGE SCALE GENOMIC DNA]</scope>
    <source>
        <strain evidence="2">ATCC BAA-682 / DSM 15412 / SJ</strain>
    </source>
</reference>
<gene>
    <name evidence="1" type="ordered locus">BMS_2070</name>
</gene>
<dbReference type="RefSeq" id="WP_014244660.1">
    <property type="nucleotide sequence ID" value="NC_016620.1"/>
</dbReference>
<evidence type="ECO:0000313" key="2">
    <source>
        <dbReference type="Proteomes" id="UP000008963"/>
    </source>
</evidence>
<dbReference type="PATRIC" id="fig|862908.3.peg.1969"/>
<dbReference type="KEGG" id="bmx:BMS_2070"/>
<dbReference type="STRING" id="862908.BMS_2070"/>
<proteinExistence type="predicted"/>
<sequence length="222" mass="25115">MGQYSRRVLEFSKSDKYKMNDDKACFFATAKSHSVDFSVVVERGRVKKLNHRPCHNTAIDSVSYALCALLENSQMQRVESLSAREVESFLRDQNHVSSMEGSEFPSEFIELFCAKLMGHIFSVELSDGLEMWQIGPEASYVDKINAISDFFTLRVNTLGYLSEKNIEVECIHLSETELVIGFKSGINNMKLAPNTLNKELLGTLEELVRSVIQCEKINLVAE</sequence>
<dbReference type="EMBL" id="FQ312005">
    <property type="protein sequence ID" value="CBW26882.1"/>
    <property type="molecule type" value="Genomic_DNA"/>
</dbReference>
<dbReference type="HOGENOM" id="CLU_1243884_0_0_7"/>
<evidence type="ECO:0000313" key="1">
    <source>
        <dbReference type="EMBL" id="CBW26882.1"/>
    </source>
</evidence>
<name>E1X352_HALMS</name>
<dbReference type="Proteomes" id="UP000008963">
    <property type="component" value="Chromosome"/>
</dbReference>
<accession>E1X352</accession>
<organism evidence="1 2">
    <name type="scientific">Halobacteriovorax marinus (strain ATCC BAA-682 / DSM 15412 / SJ)</name>
    <name type="common">Bacteriovorax marinus</name>
    <dbReference type="NCBI Taxonomy" id="862908"/>
    <lineage>
        <taxon>Bacteria</taxon>
        <taxon>Pseudomonadati</taxon>
        <taxon>Bdellovibrionota</taxon>
        <taxon>Bacteriovoracia</taxon>
        <taxon>Bacteriovoracales</taxon>
        <taxon>Halobacteriovoraceae</taxon>
        <taxon>Halobacteriovorax</taxon>
    </lineage>
</organism>
<protein>
    <submittedName>
        <fullName evidence="1">Uncharacterized protein</fullName>
    </submittedName>
</protein>